<dbReference type="Pfam" id="PF06732">
    <property type="entry name" value="Pescadillo_N"/>
    <property type="match status" value="1"/>
</dbReference>
<accession>A0A0P4WF39</accession>
<comment type="function">
    <text evidence="4">Required for maturation of ribosomal RNAs and formation of the large ribosomal subunit.</text>
</comment>
<feature type="compositionally biased region" description="Basic residues" evidence="5">
    <location>
        <begin position="484"/>
        <end position="495"/>
    </location>
</feature>
<evidence type="ECO:0000256" key="2">
    <source>
        <dbReference type="ARBA" id="ARBA00022552"/>
    </source>
</evidence>
<protein>
    <recommendedName>
        <fullName evidence="4">Pescadillo homolog</fullName>
    </recommendedName>
</protein>
<proteinExistence type="inferred from homology"/>
<dbReference type="EMBL" id="GDRN01036582">
    <property type="protein sequence ID" value="JAI67339.1"/>
    <property type="molecule type" value="Transcribed_RNA"/>
</dbReference>
<dbReference type="GO" id="GO:0005654">
    <property type="term" value="C:nucleoplasm"/>
    <property type="evidence" value="ECO:0007669"/>
    <property type="project" value="UniProtKB-SubCell"/>
</dbReference>
<dbReference type="HAMAP" id="MF_03028">
    <property type="entry name" value="Pescadillo"/>
    <property type="match status" value="1"/>
</dbReference>
<dbReference type="Gene3D" id="3.40.50.10190">
    <property type="entry name" value="BRCT domain"/>
    <property type="match status" value="1"/>
</dbReference>
<feature type="compositionally biased region" description="Basic and acidic residues" evidence="5">
    <location>
        <begin position="496"/>
        <end position="509"/>
    </location>
</feature>
<dbReference type="SUPFAM" id="SSF52113">
    <property type="entry name" value="BRCT domain"/>
    <property type="match status" value="1"/>
</dbReference>
<keyword evidence="1 4" id="KW-0690">Ribosome biogenesis</keyword>
<feature type="compositionally biased region" description="Basic and acidic residues" evidence="5">
    <location>
        <begin position="531"/>
        <end position="563"/>
    </location>
</feature>
<organism evidence="7">
    <name type="scientific">Scylla olivacea</name>
    <name type="common">Orange mud crab</name>
    <name type="synonym">Cancer olivacea</name>
    <dbReference type="NCBI Taxonomy" id="85551"/>
    <lineage>
        <taxon>Eukaryota</taxon>
        <taxon>Metazoa</taxon>
        <taxon>Ecdysozoa</taxon>
        <taxon>Arthropoda</taxon>
        <taxon>Crustacea</taxon>
        <taxon>Multicrustacea</taxon>
        <taxon>Malacostraca</taxon>
        <taxon>Eumalacostraca</taxon>
        <taxon>Eucarida</taxon>
        <taxon>Decapoda</taxon>
        <taxon>Pleocyemata</taxon>
        <taxon>Brachyura</taxon>
        <taxon>Eubrachyura</taxon>
        <taxon>Portunoidea</taxon>
        <taxon>Portunidae</taxon>
        <taxon>Portuninae</taxon>
        <taxon>Scylla</taxon>
    </lineage>
</organism>
<dbReference type="GO" id="GO:0030687">
    <property type="term" value="C:preribosome, large subunit precursor"/>
    <property type="evidence" value="ECO:0007669"/>
    <property type="project" value="UniProtKB-UniRule"/>
</dbReference>
<dbReference type="Pfam" id="PF16589">
    <property type="entry name" value="BRCT_2"/>
    <property type="match status" value="1"/>
</dbReference>
<dbReference type="SMART" id="SM00292">
    <property type="entry name" value="BRCT"/>
    <property type="match status" value="1"/>
</dbReference>
<evidence type="ECO:0000256" key="4">
    <source>
        <dbReference type="HAMAP-Rule" id="MF_03028"/>
    </source>
</evidence>
<dbReference type="GO" id="GO:0003723">
    <property type="term" value="F:RNA binding"/>
    <property type="evidence" value="ECO:0007669"/>
    <property type="project" value="TreeGrafter"/>
</dbReference>
<dbReference type="GO" id="GO:0000466">
    <property type="term" value="P:maturation of 5.8S rRNA from tricistronic rRNA transcript (SSU-rRNA, 5.8S rRNA, LSU-rRNA)"/>
    <property type="evidence" value="ECO:0007669"/>
    <property type="project" value="UniProtKB-UniRule"/>
</dbReference>
<sequence>MGSKRKKKGEAGEAKRYITRNAAVKKLQLSLRDFRRLCILKGIYPREPKNRRKAQKGDSTIKTLYYMKDIQFLLHEPIIWKFREHRAFSLKIKHAKAKKDRPKVQRMMQNKPMYRLDHIVRERYPTFTHALRDLDDPLTLCFLFSKLPQVQRTTLNMVNMCRRLTLEFMLYVIEAQALRKVFITIKGYYYQVEVMGQTITWITPHPFTPQTTTGVDFRIMRVFVEFYITLLGFTNFRLYHHLNLHYPPRLPHADIKEGSEDDIEMGDPERLASLNFPLKRNHVEDNESETIDTHLLEEDETRLQEAREEEKKKKQQQNLFKGLKFFLNRETNIESLTFVIRACKGEVSWEESTAEGNTFPVTDETITHEIVDRDNPKQPYLSRYYIQPQWVYDCINARLLLPVQDYFPGATLPPHLSPFDLDAHAYVPPEQKQLLARQRGEIPEDQLPRHQDSDSDSEEDEGSKKKKKKTNDANIRPLDSFKSRTQKRKEKKRKLIQKEAAKEQEKESKPALTWEDVSREAEAMETQAAENGKDTATKENGKEEAAAEQNGKDAGMEEKCNREKEMRVYRGRVQKISPNAAEKQELEEKKLAIMMIPRKKKRVYHMLRRREKRKESGARRLTQKRIAIDHEKEKAKKAKKMEV</sequence>
<comment type="similarity">
    <text evidence="4">Belongs to the pescadillo family.</text>
</comment>
<dbReference type="PROSITE" id="PS50172">
    <property type="entry name" value="BRCT"/>
    <property type="match status" value="1"/>
</dbReference>
<evidence type="ECO:0000259" key="6">
    <source>
        <dbReference type="PROSITE" id="PS50172"/>
    </source>
</evidence>
<dbReference type="AlphaFoldDB" id="A0A0P4WF39"/>
<evidence type="ECO:0000256" key="5">
    <source>
        <dbReference type="SAM" id="MobiDB-lite"/>
    </source>
</evidence>
<feature type="region of interest" description="Disordered" evidence="5">
    <location>
        <begin position="444"/>
        <end position="563"/>
    </location>
</feature>
<keyword evidence="3 4" id="KW-0539">Nucleus</keyword>
<evidence type="ECO:0000313" key="7">
    <source>
        <dbReference type="EMBL" id="JAI67339.1"/>
    </source>
</evidence>
<keyword evidence="2 4" id="KW-0698">rRNA processing</keyword>
<dbReference type="PANTHER" id="PTHR12221:SF6">
    <property type="entry name" value="PESCADILLO HOMOLOG"/>
    <property type="match status" value="1"/>
</dbReference>
<dbReference type="InterPro" id="IPR001357">
    <property type="entry name" value="BRCT_dom"/>
</dbReference>
<dbReference type="CDD" id="cd17709">
    <property type="entry name" value="BRCT_pescadillo_like"/>
    <property type="match status" value="1"/>
</dbReference>
<dbReference type="GO" id="GO:0000463">
    <property type="term" value="P:maturation of LSU-rRNA from tricistronic rRNA transcript (SSU-rRNA, 5.8S rRNA, LSU-rRNA)"/>
    <property type="evidence" value="ECO:0007669"/>
    <property type="project" value="UniProtKB-UniRule"/>
</dbReference>
<comment type="subcellular location">
    <subcellularLocation>
        <location evidence="4">Nucleus</location>
        <location evidence="4">Nucleolus</location>
    </subcellularLocation>
    <subcellularLocation>
        <location evidence="4">Nucleus</location>
        <location evidence="4">Nucleoplasm</location>
    </subcellularLocation>
</comment>
<feature type="domain" description="BRCT" evidence="6">
    <location>
        <begin position="315"/>
        <end position="408"/>
    </location>
</feature>
<feature type="region of interest" description="Disordered" evidence="5">
    <location>
        <begin position="609"/>
        <end position="643"/>
    </location>
</feature>
<dbReference type="InterPro" id="IPR036420">
    <property type="entry name" value="BRCT_dom_sf"/>
</dbReference>
<name>A0A0P4WF39_SCYOL</name>
<feature type="compositionally biased region" description="Basic and acidic residues" evidence="5">
    <location>
        <begin position="444"/>
        <end position="453"/>
    </location>
</feature>
<reference evidence="7" key="1">
    <citation type="submission" date="2015-09" db="EMBL/GenBank/DDBJ databases">
        <title>Scylla olivacea transcriptome.</title>
        <authorList>
            <person name="Ikhwanuddin M."/>
        </authorList>
    </citation>
    <scope>NUCLEOTIDE SEQUENCE</scope>
</reference>
<evidence type="ECO:0000256" key="3">
    <source>
        <dbReference type="ARBA" id="ARBA00023242"/>
    </source>
</evidence>
<evidence type="ECO:0000256" key="1">
    <source>
        <dbReference type="ARBA" id="ARBA00022517"/>
    </source>
</evidence>
<dbReference type="GO" id="GO:0043021">
    <property type="term" value="F:ribonucleoprotein complex binding"/>
    <property type="evidence" value="ECO:0007669"/>
    <property type="project" value="UniProtKB-UniRule"/>
</dbReference>
<dbReference type="FunFam" id="3.40.50.10190:FF:000002">
    <property type="entry name" value="Pescadillo homolog"/>
    <property type="match status" value="1"/>
</dbReference>
<dbReference type="PANTHER" id="PTHR12221">
    <property type="entry name" value="PESCADILLO - RELATED"/>
    <property type="match status" value="1"/>
</dbReference>
<feature type="compositionally biased region" description="Basic and acidic residues" evidence="5">
    <location>
        <begin position="626"/>
        <end position="643"/>
    </location>
</feature>
<dbReference type="GO" id="GO:0070545">
    <property type="term" value="C:PeBoW complex"/>
    <property type="evidence" value="ECO:0007669"/>
    <property type="project" value="TreeGrafter"/>
</dbReference>
<dbReference type="InterPro" id="IPR010613">
    <property type="entry name" value="PES"/>
</dbReference>